<evidence type="ECO:0000256" key="1">
    <source>
        <dbReference type="SAM" id="MobiDB-lite"/>
    </source>
</evidence>
<dbReference type="AlphaFoldDB" id="A0A6G1CVD7"/>
<keyword evidence="3" id="KW-1185">Reference proteome</keyword>
<dbReference type="PANTHER" id="PTHR31197:SF14">
    <property type="entry name" value="OS06G0693700 PROTEIN"/>
    <property type="match status" value="1"/>
</dbReference>
<gene>
    <name evidence="2" type="ORF">E2562_029953</name>
</gene>
<dbReference type="PANTHER" id="PTHR31197">
    <property type="entry name" value="OS01G0612600 PROTEIN"/>
    <property type="match status" value="1"/>
</dbReference>
<reference evidence="2 3" key="1">
    <citation type="submission" date="2019-11" db="EMBL/GenBank/DDBJ databases">
        <title>Whole genome sequence of Oryza granulata.</title>
        <authorList>
            <person name="Li W."/>
        </authorList>
    </citation>
    <scope>NUCLEOTIDE SEQUENCE [LARGE SCALE GENOMIC DNA]</scope>
    <source>
        <strain evidence="3">cv. Menghai</strain>
        <tissue evidence="2">Leaf</tissue>
    </source>
</reference>
<evidence type="ECO:0000313" key="2">
    <source>
        <dbReference type="EMBL" id="KAF0903864.1"/>
    </source>
</evidence>
<dbReference type="Proteomes" id="UP000479710">
    <property type="component" value="Unassembled WGS sequence"/>
</dbReference>
<proteinExistence type="predicted"/>
<sequence>MGGGCISVPSFGPKSDMGSGNLMMKKVKHTQQKHPDSRPSEIDPARQVDWENFQQSSDIVDVLSTIHAQVPNGIVLGDYVIEYGDDETGEEYEVFRRES</sequence>
<feature type="region of interest" description="Disordered" evidence="1">
    <location>
        <begin position="1"/>
        <end position="43"/>
    </location>
</feature>
<dbReference type="InterPro" id="IPR012866">
    <property type="entry name" value="DUF1644"/>
</dbReference>
<dbReference type="Pfam" id="PF07800">
    <property type="entry name" value="DUF1644"/>
    <property type="match status" value="1"/>
</dbReference>
<name>A0A6G1CVD7_9ORYZ</name>
<dbReference type="OrthoDB" id="1921166at2759"/>
<evidence type="ECO:0000313" key="3">
    <source>
        <dbReference type="Proteomes" id="UP000479710"/>
    </source>
</evidence>
<feature type="compositionally biased region" description="Basic and acidic residues" evidence="1">
    <location>
        <begin position="33"/>
        <end position="43"/>
    </location>
</feature>
<accession>A0A6G1CVD7</accession>
<organism evidence="2 3">
    <name type="scientific">Oryza meyeriana var. granulata</name>
    <dbReference type="NCBI Taxonomy" id="110450"/>
    <lineage>
        <taxon>Eukaryota</taxon>
        <taxon>Viridiplantae</taxon>
        <taxon>Streptophyta</taxon>
        <taxon>Embryophyta</taxon>
        <taxon>Tracheophyta</taxon>
        <taxon>Spermatophyta</taxon>
        <taxon>Magnoliopsida</taxon>
        <taxon>Liliopsida</taxon>
        <taxon>Poales</taxon>
        <taxon>Poaceae</taxon>
        <taxon>BOP clade</taxon>
        <taxon>Oryzoideae</taxon>
        <taxon>Oryzeae</taxon>
        <taxon>Oryzinae</taxon>
        <taxon>Oryza</taxon>
        <taxon>Oryza meyeriana</taxon>
    </lineage>
</organism>
<protein>
    <submittedName>
        <fullName evidence="2">Uncharacterized protein</fullName>
    </submittedName>
</protein>
<dbReference type="EMBL" id="SPHZ02000008">
    <property type="protein sequence ID" value="KAF0903864.1"/>
    <property type="molecule type" value="Genomic_DNA"/>
</dbReference>
<comment type="caution">
    <text evidence="2">The sequence shown here is derived from an EMBL/GenBank/DDBJ whole genome shotgun (WGS) entry which is preliminary data.</text>
</comment>